<dbReference type="Pfam" id="PF01546">
    <property type="entry name" value="Peptidase_M20"/>
    <property type="match status" value="1"/>
</dbReference>
<dbReference type="Proteomes" id="UP000192790">
    <property type="component" value="Unassembled WGS sequence"/>
</dbReference>
<evidence type="ECO:0000259" key="1">
    <source>
        <dbReference type="Pfam" id="PF07687"/>
    </source>
</evidence>
<dbReference type="InterPro" id="IPR002933">
    <property type="entry name" value="Peptidase_M20"/>
</dbReference>
<feature type="domain" description="Peptidase M20 dimerisation" evidence="1">
    <location>
        <begin position="164"/>
        <end position="262"/>
    </location>
</feature>
<dbReference type="PANTHER" id="PTHR11014">
    <property type="entry name" value="PEPTIDASE M20 FAMILY MEMBER"/>
    <property type="match status" value="1"/>
</dbReference>
<name>A0A1W2BE45_9FIRM</name>
<organism evidence="2 3">
    <name type="scientific">Papillibacter cinnamivorans DSM 12816</name>
    <dbReference type="NCBI Taxonomy" id="1122930"/>
    <lineage>
        <taxon>Bacteria</taxon>
        <taxon>Bacillati</taxon>
        <taxon>Bacillota</taxon>
        <taxon>Clostridia</taxon>
        <taxon>Eubacteriales</taxon>
        <taxon>Oscillospiraceae</taxon>
        <taxon>Papillibacter</taxon>
    </lineage>
</organism>
<dbReference type="EMBL" id="FWXW01000005">
    <property type="protein sequence ID" value="SMC71267.1"/>
    <property type="molecule type" value="Genomic_DNA"/>
</dbReference>
<evidence type="ECO:0000313" key="2">
    <source>
        <dbReference type="EMBL" id="SMC71267.1"/>
    </source>
</evidence>
<dbReference type="RefSeq" id="WP_159448087.1">
    <property type="nucleotide sequence ID" value="NZ_FWXW01000005.1"/>
</dbReference>
<keyword evidence="2" id="KW-0378">Hydrolase</keyword>
<dbReference type="AlphaFoldDB" id="A0A1W2BE45"/>
<reference evidence="2 3" key="1">
    <citation type="submission" date="2017-04" db="EMBL/GenBank/DDBJ databases">
        <authorList>
            <person name="Afonso C.L."/>
            <person name="Miller P.J."/>
            <person name="Scott M.A."/>
            <person name="Spackman E."/>
            <person name="Goraichik I."/>
            <person name="Dimitrov K.M."/>
            <person name="Suarez D.L."/>
            <person name="Swayne D.E."/>
        </authorList>
    </citation>
    <scope>NUCLEOTIDE SEQUENCE [LARGE SCALE GENOMIC DNA]</scope>
    <source>
        <strain evidence="2 3">DSM 12816</strain>
    </source>
</reference>
<keyword evidence="3" id="KW-1185">Reference proteome</keyword>
<proteinExistence type="predicted"/>
<dbReference type="Pfam" id="PF07687">
    <property type="entry name" value="M20_dimer"/>
    <property type="match status" value="1"/>
</dbReference>
<dbReference type="InterPro" id="IPR017439">
    <property type="entry name" value="Amidohydrolase"/>
</dbReference>
<dbReference type="InterPro" id="IPR011650">
    <property type="entry name" value="Peptidase_M20_dimer"/>
</dbReference>
<accession>A0A1W2BE45</accession>
<dbReference type="SUPFAM" id="SSF53187">
    <property type="entry name" value="Zn-dependent exopeptidases"/>
    <property type="match status" value="1"/>
</dbReference>
<gene>
    <name evidence="2" type="ORF">SAMN02745168_2137</name>
</gene>
<sequence length="361" mass="38683">MEHHVTDTVRALREELHSLAERSGEEKKTKARLMKFLRENTSLGVTDEGKWFTALHREPGASETVALRADMDALPFGEGARHFCGHDGHSAALAGLGLLLERKRLGRNILLVFQHAEETGAGGIVCSRALKAYGVNRAYSFHNIPGYPEGTVLTRRGVFACASRGMTLSFSGRVSHAAYPEYGRNPGFAAARLISALPELTAQAGGDGLVMATLAGARMGERAFGSAAGQAEVWLTLRTGLEKDMEALVSSLENAAQAEAARDGTGVSFSFCDVFPAMVNDPDAGSRLENACRAAGLLCEELPESFRWSEDFGHYVTAVPAAMAGIGAGIDWPQLHTADYTFNDRVLPAAMAFFYALAEQG</sequence>
<dbReference type="OrthoDB" id="9776731at2"/>
<dbReference type="Gene3D" id="3.40.630.10">
    <property type="entry name" value="Zn peptidases"/>
    <property type="match status" value="1"/>
</dbReference>
<dbReference type="InterPro" id="IPR036264">
    <property type="entry name" value="Bact_exopeptidase_dim_dom"/>
</dbReference>
<dbReference type="SUPFAM" id="SSF55031">
    <property type="entry name" value="Bacterial exopeptidase dimerisation domain"/>
    <property type="match status" value="1"/>
</dbReference>
<protein>
    <submittedName>
        <fullName evidence="2">Amidohydrolase</fullName>
    </submittedName>
</protein>
<evidence type="ECO:0000313" key="3">
    <source>
        <dbReference type="Proteomes" id="UP000192790"/>
    </source>
</evidence>
<dbReference type="PANTHER" id="PTHR11014:SF169">
    <property type="entry name" value="CLAN MH, FAMILY M20, PEPTIDASE T-LIKE METALLOPEPTIDASE"/>
    <property type="match status" value="1"/>
</dbReference>
<dbReference type="Gene3D" id="3.30.70.360">
    <property type="match status" value="1"/>
</dbReference>
<dbReference type="STRING" id="1122930.SAMN02745168_2137"/>
<dbReference type="GO" id="GO:0016787">
    <property type="term" value="F:hydrolase activity"/>
    <property type="evidence" value="ECO:0007669"/>
    <property type="project" value="UniProtKB-KW"/>
</dbReference>